<sequence>MGIRVYDSSEMLNMEDYNTSCSCCSCSSTQNTSEQANGTETPLTTTTTTCASKDPCGAYRDIVGNCKEIHMETNTCNLRIVGNNNRIKISMNTGNLLVIGNNNRLKIKSNHGHLKYTGNDGRISLGIESTQQNVNYIGCNGTLKIVKSMKFSKNKSTVSSSHSKKTNCCCCNTSDGANRKTEQDDKQYNGNFKQNSSTTRTTTSASNDKKPKKKSHSYGGANQEYWNMFNTTYDKRKNSLPNLPNSQKFDMTGNKTERVNPTKLNTNIIQTIGDIVIANASNICISPQVTNIITAKAH</sequence>
<dbReference type="eggNOG" id="ENOG502SEX4">
    <property type="taxonomic scope" value="Eukaryota"/>
</dbReference>
<feature type="compositionally biased region" description="Low complexity" evidence="1">
    <location>
        <begin position="196"/>
        <end position="206"/>
    </location>
</feature>
<reference evidence="4" key="2">
    <citation type="submission" date="2025-04" db="UniProtKB">
        <authorList>
            <consortium name="RefSeq"/>
        </authorList>
    </citation>
    <scope>IDENTIFICATION</scope>
    <source>
        <strain evidence="4">Aabys</strain>
    </source>
</reference>
<dbReference type="EnsemblMetazoa" id="MDOA003849-RA">
    <property type="protein sequence ID" value="MDOA003849-PA"/>
    <property type="gene ID" value="MDOA003849"/>
</dbReference>
<protein>
    <submittedName>
        <fullName evidence="4">Uncharacterized protein LOC101888609</fullName>
    </submittedName>
</protein>
<gene>
    <name evidence="2" type="primary">101888609</name>
    <name evidence="4" type="synonym">LOC101888609</name>
</gene>
<name>A0A1I8MDT0_MUSDO</name>
<evidence type="ECO:0000313" key="4">
    <source>
        <dbReference type="RefSeq" id="XP_005188578.1"/>
    </source>
</evidence>
<dbReference type="KEGG" id="mde:101888609"/>
<dbReference type="Proteomes" id="UP001652621">
    <property type="component" value="Unplaced"/>
</dbReference>
<dbReference type="OrthoDB" id="8190314at2759"/>
<proteinExistence type="predicted"/>
<evidence type="ECO:0000313" key="3">
    <source>
        <dbReference type="Proteomes" id="UP001652621"/>
    </source>
</evidence>
<reference evidence="2" key="1">
    <citation type="submission" date="2020-05" db="UniProtKB">
        <authorList>
            <consortium name="EnsemblMetazoa"/>
        </authorList>
    </citation>
    <scope>IDENTIFICATION</scope>
    <source>
        <strain evidence="2">Aabys</strain>
    </source>
</reference>
<accession>A0A1I8MDT0</accession>
<dbReference type="VEuPathDB" id="VectorBase:MDOMA2_015684"/>
<dbReference type="RefSeq" id="XP_005188578.1">
    <property type="nucleotide sequence ID" value="XM_005188521.3"/>
</dbReference>
<keyword evidence="3" id="KW-1185">Reference proteome</keyword>
<dbReference type="AlphaFoldDB" id="A0A1I8MDT0"/>
<dbReference type="STRING" id="7370.A0A1I8MDT0"/>
<organism evidence="2">
    <name type="scientific">Musca domestica</name>
    <name type="common">House fly</name>
    <dbReference type="NCBI Taxonomy" id="7370"/>
    <lineage>
        <taxon>Eukaryota</taxon>
        <taxon>Metazoa</taxon>
        <taxon>Ecdysozoa</taxon>
        <taxon>Arthropoda</taxon>
        <taxon>Hexapoda</taxon>
        <taxon>Insecta</taxon>
        <taxon>Pterygota</taxon>
        <taxon>Neoptera</taxon>
        <taxon>Endopterygota</taxon>
        <taxon>Diptera</taxon>
        <taxon>Brachycera</taxon>
        <taxon>Muscomorpha</taxon>
        <taxon>Muscoidea</taxon>
        <taxon>Muscidae</taxon>
        <taxon>Musca</taxon>
    </lineage>
</organism>
<evidence type="ECO:0000313" key="2">
    <source>
        <dbReference type="EnsemblMetazoa" id="MDOA003849-PA"/>
    </source>
</evidence>
<dbReference type="VEuPathDB" id="VectorBase:MDOA003849"/>
<evidence type="ECO:0000256" key="1">
    <source>
        <dbReference type="SAM" id="MobiDB-lite"/>
    </source>
</evidence>
<feature type="region of interest" description="Disordered" evidence="1">
    <location>
        <begin position="180"/>
        <end position="221"/>
    </location>
</feature>